<proteinExistence type="predicted"/>
<dbReference type="GO" id="GO:0008270">
    <property type="term" value="F:zinc ion binding"/>
    <property type="evidence" value="ECO:0007669"/>
    <property type="project" value="UniProtKB-KW"/>
</dbReference>
<evidence type="ECO:0000256" key="4">
    <source>
        <dbReference type="ARBA" id="ARBA00022679"/>
    </source>
</evidence>
<reference evidence="12 13" key="1">
    <citation type="submission" date="2023-08" db="EMBL/GenBank/DDBJ databases">
        <authorList>
            <person name="Palmer J.M."/>
        </authorList>
    </citation>
    <scope>NUCLEOTIDE SEQUENCE [LARGE SCALE GENOMIC DNA]</scope>
    <source>
        <strain evidence="12 13">TWF481</strain>
    </source>
</reference>
<dbReference type="GO" id="GO:0051539">
    <property type="term" value="F:4 iron, 4 sulfur cluster binding"/>
    <property type="evidence" value="ECO:0007669"/>
    <property type="project" value="UniProtKB-KW"/>
</dbReference>
<keyword evidence="13" id="KW-1185">Reference proteome</keyword>
<dbReference type="InterPro" id="IPR043502">
    <property type="entry name" value="DNA/RNA_pol_sf"/>
</dbReference>
<dbReference type="SUPFAM" id="SSF56672">
    <property type="entry name" value="DNA/RNA polymerases"/>
    <property type="match status" value="1"/>
</dbReference>
<dbReference type="Proteomes" id="UP001370758">
    <property type="component" value="Unassembled WGS sequence"/>
</dbReference>
<evidence type="ECO:0000313" key="12">
    <source>
        <dbReference type="EMBL" id="KAK6495650.1"/>
    </source>
</evidence>
<dbReference type="GO" id="GO:0003887">
    <property type="term" value="F:DNA-directed DNA polymerase activity"/>
    <property type="evidence" value="ECO:0007669"/>
    <property type="project" value="UniProtKB-KW"/>
</dbReference>
<dbReference type="InterPro" id="IPR042087">
    <property type="entry name" value="DNA_pol_B_thumb"/>
</dbReference>
<dbReference type="EMBL" id="JAVHJL010000012">
    <property type="protein sequence ID" value="KAK6495650.1"/>
    <property type="molecule type" value="Genomic_DNA"/>
</dbReference>
<gene>
    <name evidence="12" type="primary">POL3_1</name>
    <name evidence="12" type="ORF">TWF481_002698</name>
</gene>
<comment type="subcellular location">
    <subcellularLocation>
        <location evidence="1">Nucleus</location>
    </subcellularLocation>
</comment>
<dbReference type="GO" id="GO:0006287">
    <property type="term" value="P:base-excision repair, gap-filling"/>
    <property type="evidence" value="ECO:0007669"/>
    <property type="project" value="TreeGrafter"/>
</dbReference>
<evidence type="ECO:0000256" key="9">
    <source>
        <dbReference type="ARBA" id="ARBA00049244"/>
    </source>
</evidence>
<keyword evidence="7 12" id="KW-0239">DNA-directed DNA polymerase</keyword>
<evidence type="ECO:0000256" key="1">
    <source>
        <dbReference type="ARBA" id="ARBA00004123"/>
    </source>
</evidence>
<dbReference type="InterPro" id="IPR006134">
    <property type="entry name" value="DNA-dir_DNA_pol_B_multi_dom"/>
</dbReference>
<dbReference type="PANTHER" id="PTHR10322:SF23">
    <property type="entry name" value="DNA POLYMERASE DELTA CATALYTIC SUBUNIT"/>
    <property type="match status" value="1"/>
</dbReference>
<sequence>MCCLVRNEIGPEFMNQSRKDSTTGPTFQLYRGGAKNYEKSEDPIYVLEHNVPIDTKYYLEQQLAKPLQRIFEPILGAKKADQLLTGDDTRTISVAAPTMGGLMKFAKKTQTCMGCKTPLTRKDEAGGAVCHNCQDRSGELYQKTLSKVSELEVGFGRLWTQCQRCQESLHCEVINSIARKIEYFCYQREGGFYV</sequence>
<dbReference type="GO" id="GO:0003677">
    <property type="term" value="F:DNA binding"/>
    <property type="evidence" value="ECO:0007669"/>
    <property type="project" value="InterPro"/>
</dbReference>
<accession>A0AAV9VQY4</accession>
<dbReference type="GO" id="GO:0000166">
    <property type="term" value="F:nucleotide binding"/>
    <property type="evidence" value="ECO:0007669"/>
    <property type="project" value="InterPro"/>
</dbReference>
<dbReference type="Gene3D" id="1.10.132.60">
    <property type="entry name" value="DNA polymerase family B, C-terminal domain"/>
    <property type="match status" value="1"/>
</dbReference>
<evidence type="ECO:0000256" key="6">
    <source>
        <dbReference type="ARBA" id="ARBA00022771"/>
    </source>
</evidence>
<evidence type="ECO:0000256" key="7">
    <source>
        <dbReference type="ARBA" id="ARBA00022932"/>
    </source>
</evidence>
<organism evidence="12 13">
    <name type="scientific">Arthrobotrys musiformis</name>
    <dbReference type="NCBI Taxonomy" id="47236"/>
    <lineage>
        <taxon>Eukaryota</taxon>
        <taxon>Fungi</taxon>
        <taxon>Dikarya</taxon>
        <taxon>Ascomycota</taxon>
        <taxon>Pezizomycotina</taxon>
        <taxon>Orbiliomycetes</taxon>
        <taxon>Orbiliales</taxon>
        <taxon>Orbiliaceae</taxon>
        <taxon>Arthrobotrys</taxon>
    </lineage>
</organism>
<evidence type="ECO:0000256" key="2">
    <source>
        <dbReference type="ARBA" id="ARBA00012417"/>
    </source>
</evidence>
<keyword evidence="5" id="KW-0548">Nucleotidyltransferase</keyword>
<evidence type="ECO:0000313" key="13">
    <source>
        <dbReference type="Proteomes" id="UP001370758"/>
    </source>
</evidence>
<feature type="domain" description="DNA-directed DNA polymerase family B multifunctional" evidence="10">
    <location>
        <begin position="33"/>
        <end position="74"/>
    </location>
</feature>
<evidence type="ECO:0000259" key="11">
    <source>
        <dbReference type="Pfam" id="PF14260"/>
    </source>
</evidence>
<dbReference type="InterPro" id="IPR025687">
    <property type="entry name" value="Znf-C4pol"/>
</dbReference>
<comment type="caution">
    <text evidence="12">The sequence shown here is derived from an EMBL/GenBank/DDBJ whole genome shotgun (WGS) entry which is preliminary data.</text>
</comment>
<evidence type="ECO:0000256" key="5">
    <source>
        <dbReference type="ARBA" id="ARBA00022695"/>
    </source>
</evidence>
<evidence type="ECO:0000256" key="8">
    <source>
        <dbReference type="ARBA" id="ARBA00023242"/>
    </source>
</evidence>
<dbReference type="Pfam" id="PF00136">
    <property type="entry name" value="DNA_pol_B"/>
    <property type="match status" value="1"/>
</dbReference>
<keyword evidence="3" id="KW-0408">Iron</keyword>
<dbReference type="Pfam" id="PF14260">
    <property type="entry name" value="zf-C4pol"/>
    <property type="match status" value="1"/>
</dbReference>
<keyword evidence="4" id="KW-0808">Transferase</keyword>
<evidence type="ECO:0000256" key="3">
    <source>
        <dbReference type="ARBA" id="ARBA00022485"/>
    </source>
</evidence>
<evidence type="ECO:0000259" key="10">
    <source>
        <dbReference type="Pfam" id="PF00136"/>
    </source>
</evidence>
<dbReference type="GO" id="GO:0008296">
    <property type="term" value="F:3'-5'-DNA exonuclease activity"/>
    <property type="evidence" value="ECO:0007669"/>
    <property type="project" value="TreeGrafter"/>
</dbReference>
<keyword evidence="8" id="KW-0539">Nucleus</keyword>
<keyword evidence="6" id="KW-0863">Zinc-finger</keyword>
<protein>
    <recommendedName>
        <fullName evidence="2">DNA-directed DNA polymerase</fullName>
        <ecNumber evidence="2">2.7.7.7</ecNumber>
    </recommendedName>
</protein>
<name>A0AAV9VQY4_9PEZI</name>
<dbReference type="EC" id="2.7.7.7" evidence="2"/>
<comment type="catalytic activity">
    <reaction evidence="9">
        <text>DNA(n) + a 2'-deoxyribonucleoside 5'-triphosphate = DNA(n+1) + diphosphate</text>
        <dbReference type="Rhea" id="RHEA:22508"/>
        <dbReference type="Rhea" id="RHEA-COMP:17339"/>
        <dbReference type="Rhea" id="RHEA-COMP:17340"/>
        <dbReference type="ChEBI" id="CHEBI:33019"/>
        <dbReference type="ChEBI" id="CHEBI:61560"/>
        <dbReference type="ChEBI" id="CHEBI:173112"/>
        <dbReference type="EC" id="2.7.7.7"/>
    </reaction>
</comment>
<keyword evidence="6" id="KW-0479">Metal-binding</keyword>
<feature type="domain" description="C4-type zinc-finger of DNA polymerase delta" evidence="11">
    <location>
        <begin position="112"/>
        <end position="173"/>
    </location>
</feature>
<keyword evidence="3" id="KW-0004">4Fe-4S</keyword>
<dbReference type="GO" id="GO:0045004">
    <property type="term" value="P:DNA replication proofreading"/>
    <property type="evidence" value="ECO:0007669"/>
    <property type="project" value="TreeGrafter"/>
</dbReference>
<keyword evidence="3" id="KW-0411">Iron-sulfur</keyword>
<dbReference type="GO" id="GO:0043625">
    <property type="term" value="C:delta DNA polymerase complex"/>
    <property type="evidence" value="ECO:0007669"/>
    <property type="project" value="TreeGrafter"/>
</dbReference>
<dbReference type="GO" id="GO:0006297">
    <property type="term" value="P:nucleotide-excision repair, DNA gap filling"/>
    <property type="evidence" value="ECO:0007669"/>
    <property type="project" value="TreeGrafter"/>
</dbReference>
<dbReference type="InterPro" id="IPR050240">
    <property type="entry name" value="DNA_pol_type-B"/>
</dbReference>
<dbReference type="AlphaFoldDB" id="A0AAV9VQY4"/>
<keyword evidence="6" id="KW-0862">Zinc</keyword>
<dbReference type="PANTHER" id="PTHR10322">
    <property type="entry name" value="DNA POLYMERASE CATALYTIC SUBUNIT"/>
    <property type="match status" value="1"/>
</dbReference>